<evidence type="ECO:0000313" key="2">
    <source>
        <dbReference type="EMBL" id="MEY8245958.1"/>
    </source>
</evidence>
<dbReference type="EMBL" id="JBCLPP010000028">
    <property type="protein sequence ID" value="MEY8245958.1"/>
    <property type="molecule type" value="Genomic_DNA"/>
</dbReference>
<comment type="caution">
    <text evidence="2">The sequence shown here is derived from an EMBL/GenBank/DDBJ whole genome shotgun (WGS) entry which is preliminary data.</text>
</comment>
<keyword evidence="3" id="KW-1185">Reference proteome</keyword>
<evidence type="ECO:0000313" key="3">
    <source>
        <dbReference type="Proteomes" id="UP001565200"/>
    </source>
</evidence>
<feature type="signal peptide" evidence="1">
    <location>
        <begin position="1"/>
        <end position="21"/>
    </location>
</feature>
<protein>
    <submittedName>
        <fullName evidence="2">DUF4827 family protein</fullName>
    </submittedName>
</protein>
<dbReference type="RefSeq" id="WP_121700271.1">
    <property type="nucleotide sequence ID" value="NZ_JBCLPP010000028.1"/>
</dbReference>
<gene>
    <name evidence="2" type="ORF">AAK873_10065</name>
</gene>
<dbReference type="InterPro" id="IPR046357">
    <property type="entry name" value="PPIase_dom_sf"/>
</dbReference>
<dbReference type="Gene3D" id="3.10.50.40">
    <property type="match status" value="1"/>
</dbReference>
<organism evidence="2 3">
    <name type="scientific">Heminiphilus faecis</name>
    <dbReference type="NCBI Taxonomy" id="2601703"/>
    <lineage>
        <taxon>Bacteria</taxon>
        <taxon>Pseudomonadati</taxon>
        <taxon>Bacteroidota</taxon>
        <taxon>Bacteroidia</taxon>
        <taxon>Bacteroidales</taxon>
        <taxon>Muribaculaceae</taxon>
        <taxon>Heminiphilus</taxon>
    </lineage>
</organism>
<name>A0ABV4CX28_9BACT</name>
<dbReference type="InterPro" id="IPR032252">
    <property type="entry name" value="DUF4827"/>
</dbReference>
<accession>A0ABV4CX28</accession>
<proteinExistence type="predicted"/>
<dbReference type="Proteomes" id="UP001565200">
    <property type="component" value="Unassembled WGS sequence"/>
</dbReference>
<evidence type="ECO:0000256" key="1">
    <source>
        <dbReference type="SAM" id="SignalP"/>
    </source>
</evidence>
<sequence>MKSLRNLFISLCTITAVSILATGCNDSKSYADLLNEETKSINNYLADQKVINEVPADSVFITRQEIAEKMLQQQSVSPNSPDYDTKLGDALQYLKEHPGEDAPYYRMDGDGNVYMRVINNGNMDKRPKVNDLVFLRFTRFNLSYYKDKTLPSGDGNAEDVSISESIRYQNFSSTNTSAWGEGIQVPLGYLGYNCEVQIVIRSQVGRSDEIAVVIPYMYTIRYYKSQI</sequence>
<keyword evidence="1" id="KW-0732">Signal</keyword>
<reference evidence="2 3" key="1">
    <citation type="submission" date="2024-03" db="EMBL/GenBank/DDBJ databases">
        <title>Mouse gut bacterial collection (mGBC) of GemPharmatech.</title>
        <authorList>
            <person name="He Y."/>
            <person name="Dong L."/>
            <person name="Wu D."/>
            <person name="Gao X."/>
            <person name="Lin Z."/>
        </authorList>
    </citation>
    <scope>NUCLEOTIDE SEQUENCE [LARGE SCALE GENOMIC DNA]</scope>
    <source>
        <strain evidence="2 3">54-13</strain>
    </source>
</reference>
<dbReference type="PROSITE" id="PS51257">
    <property type="entry name" value="PROKAR_LIPOPROTEIN"/>
    <property type="match status" value="1"/>
</dbReference>
<dbReference type="Pfam" id="PF16109">
    <property type="entry name" value="DUF4827"/>
    <property type="match status" value="1"/>
</dbReference>
<feature type="chain" id="PRO_5046554649" evidence="1">
    <location>
        <begin position="22"/>
        <end position="227"/>
    </location>
</feature>